<dbReference type="FunCoup" id="A8Y497">
    <property type="interactions" value="298"/>
</dbReference>
<dbReference type="Pfam" id="PF00018">
    <property type="entry name" value="SH3_1"/>
    <property type="match status" value="1"/>
</dbReference>
<dbReference type="GO" id="GO:0002039">
    <property type="term" value="F:p53 binding"/>
    <property type="evidence" value="ECO:0000318"/>
    <property type="project" value="GO_Central"/>
</dbReference>
<feature type="region of interest" description="Disordered" evidence="10">
    <location>
        <begin position="554"/>
        <end position="576"/>
    </location>
</feature>
<accession>A8Y497</accession>
<keyword evidence="4" id="KW-0677">Repeat</keyword>
<evidence type="ECO:0000313" key="14">
    <source>
        <dbReference type="WormBase" id="CBG23287"/>
    </source>
</evidence>
<keyword evidence="13" id="KW-1185">Reference proteome</keyword>
<protein>
    <submittedName>
        <fullName evidence="12">Protein CBR-APE-1</fullName>
    </submittedName>
</protein>
<dbReference type="PROSITE" id="PS50297">
    <property type="entry name" value="ANK_REP_REGION"/>
    <property type="match status" value="2"/>
</dbReference>
<dbReference type="InterPro" id="IPR036770">
    <property type="entry name" value="Ankyrin_rpt-contain_sf"/>
</dbReference>
<dbReference type="AlphaFoldDB" id="A8Y497"/>
<dbReference type="eggNOG" id="KOG0515">
    <property type="taxonomic scope" value="Eukaryota"/>
</dbReference>
<dbReference type="GO" id="GO:0006915">
    <property type="term" value="P:apoptotic process"/>
    <property type="evidence" value="ECO:0007669"/>
    <property type="project" value="UniProtKB-KW"/>
</dbReference>
<reference evidence="12 13" key="2">
    <citation type="journal article" date="2011" name="PLoS Genet.">
        <title>Caenorhabditis briggsae recombinant inbred line genotypes reveal inter-strain incompatibility and the evolution of recombination.</title>
        <authorList>
            <person name="Ross J.A."/>
            <person name="Koboldt D.C."/>
            <person name="Staisch J.E."/>
            <person name="Chamberlin H.M."/>
            <person name="Gupta B.P."/>
            <person name="Miller R.D."/>
            <person name="Baird S.E."/>
            <person name="Haag E.S."/>
        </authorList>
    </citation>
    <scope>NUCLEOTIDE SEQUENCE [LARGE SCALE GENOMIC DNA]</scope>
    <source>
        <strain evidence="12 13">AF16</strain>
    </source>
</reference>
<evidence type="ECO:0000256" key="3">
    <source>
        <dbReference type="ARBA" id="ARBA00022703"/>
    </source>
</evidence>
<sequence>MPIGVLLPSYYARPRIETIFSSSSASLVVYTLTFGDPDCWTDGFVKSYVSFPINLDLSFKLSPPWILNESYFFSFLFPINLISVLTSVLRSSLPRQFNESFAINLLILSFLQMSKPPVRVVAQPPPHQQSSSQHLQYHHSQAPTMFTAPPNRQHFIPTMQVHPTMASQIKRTVPTNTQFQMPSETTDYGVKPQSVEIVQKVRAVRRQVADEETELRRLRELEHETSHLRDKNYGREKEVTVQGSVLKDAQLELRNASIRAQSLNRHLEEMYRRRQTATAAAHAEQRKMQQQQQHTLMARAANQQVPAQEIVRPRASVEPFQVVNAQQQPASPQMVKSDEFAEKRDRLDSNNSSYDSIDGSAGINKIPAEPSYLAPSKENQQQQQKNVETSPSPPKDPHPSLSPPSSSATSQKAPALITFAPPTFEQKINSSTMTRDSPSVERPTAFGDSLDESRLRSGKTDLVSLRSDSLKATKRRSWAASEGTSMSEAEMIHRLLDEQRRGRTHFIPQLPPSQEEPTVVPSEAITVEVVESKSDTPQSTSPNNLELPIEQMAHGSDTTTEEDASSCSTRSDDGQNLEMEVASEKRTVKGILRRPNEKMNKGRIEFDPLALLLDAALEGELDLVRSSAAKLADVSQANDEGITALHNAICAGHYEIVRFLIEHDADVNAQDSDGWTPLHCAASCNNLPMVRQLVEGGGCVLASTLSDMETPVEKCEEDEDGYDGCLKYLLAAHNSTGAINAGKVYAAYGYEAEFEDELSFDAGEELTVIAKDTVDKSWWTCKKGNGDMGQVPRTYLALYPALKYRKKLNFVMFDLPLESNNNVE</sequence>
<dbReference type="Proteomes" id="UP000008549">
    <property type="component" value="Unassembled WGS sequence"/>
</dbReference>
<evidence type="ECO:0000256" key="10">
    <source>
        <dbReference type="SAM" id="MobiDB-lite"/>
    </source>
</evidence>
<evidence type="ECO:0000256" key="9">
    <source>
        <dbReference type="SAM" id="Coils"/>
    </source>
</evidence>
<feature type="repeat" description="ANK" evidence="7">
    <location>
        <begin position="640"/>
        <end position="672"/>
    </location>
</feature>
<evidence type="ECO:0000256" key="1">
    <source>
        <dbReference type="ARBA" id="ARBA00004123"/>
    </source>
</evidence>
<feature type="coiled-coil region" evidence="9">
    <location>
        <begin position="246"/>
        <end position="273"/>
    </location>
</feature>
<dbReference type="InterPro" id="IPR001452">
    <property type="entry name" value="SH3_domain"/>
</dbReference>
<dbReference type="SMART" id="SM00326">
    <property type="entry name" value="SH3"/>
    <property type="match status" value="1"/>
</dbReference>
<evidence type="ECO:0000256" key="2">
    <source>
        <dbReference type="ARBA" id="ARBA00022443"/>
    </source>
</evidence>
<dbReference type="OMA" id="YDGCLKY"/>
<name>A8Y497_CAEBR</name>
<evidence type="ECO:0000259" key="11">
    <source>
        <dbReference type="PROSITE" id="PS50002"/>
    </source>
</evidence>
<dbReference type="FunFam" id="1.25.40.20:FF:000008">
    <property type="entry name" value="Apoptosis-stimulating of p53 protein 2 isoform 1"/>
    <property type="match status" value="1"/>
</dbReference>
<dbReference type="SUPFAM" id="SSF50044">
    <property type="entry name" value="SH3-domain"/>
    <property type="match status" value="1"/>
</dbReference>
<feature type="compositionally biased region" description="Polar residues" evidence="10">
    <location>
        <begin position="426"/>
        <end position="437"/>
    </location>
</feature>
<reference evidence="12 13" key="1">
    <citation type="journal article" date="2003" name="PLoS Biol.">
        <title>The genome sequence of Caenorhabditis briggsae: a platform for comparative genomics.</title>
        <authorList>
            <person name="Stein L.D."/>
            <person name="Bao Z."/>
            <person name="Blasiar D."/>
            <person name="Blumenthal T."/>
            <person name="Brent M.R."/>
            <person name="Chen N."/>
            <person name="Chinwalla A."/>
            <person name="Clarke L."/>
            <person name="Clee C."/>
            <person name="Coghlan A."/>
            <person name="Coulson A."/>
            <person name="D'Eustachio P."/>
            <person name="Fitch D.H."/>
            <person name="Fulton L.A."/>
            <person name="Fulton R.E."/>
            <person name="Griffiths-Jones S."/>
            <person name="Harris T.W."/>
            <person name="Hillier L.W."/>
            <person name="Kamath R."/>
            <person name="Kuwabara P.E."/>
            <person name="Mardis E.R."/>
            <person name="Marra M.A."/>
            <person name="Miner T.L."/>
            <person name="Minx P."/>
            <person name="Mullikin J.C."/>
            <person name="Plumb R.W."/>
            <person name="Rogers J."/>
            <person name="Schein J.E."/>
            <person name="Sohrmann M."/>
            <person name="Spieth J."/>
            <person name="Stajich J.E."/>
            <person name="Wei C."/>
            <person name="Willey D."/>
            <person name="Wilson R.K."/>
            <person name="Durbin R."/>
            <person name="Waterston R.H."/>
        </authorList>
    </citation>
    <scope>NUCLEOTIDE SEQUENCE [LARGE SCALE GENOMIC DNA]</scope>
    <source>
        <strain evidence="12 13">AF16</strain>
    </source>
</reference>
<dbReference type="HOGENOM" id="CLU_391406_0_0_1"/>
<dbReference type="PANTHER" id="PTHR24131">
    <property type="entry name" value="APOPTOSIS-STIMULATING OF P53 PROTEIN"/>
    <property type="match status" value="1"/>
</dbReference>
<dbReference type="WormBase" id="CBG23287">
    <property type="protein sequence ID" value="CBP05568"/>
    <property type="gene ID" value="WBGene00041670"/>
    <property type="gene designation" value="Cbr-ape-1"/>
</dbReference>
<keyword evidence="5 7" id="KW-0040">ANK repeat</keyword>
<evidence type="ECO:0000256" key="6">
    <source>
        <dbReference type="ARBA" id="ARBA00023242"/>
    </source>
</evidence>
<keyword evidence="6" id="KW-0539">Nucleus</keyword>
<dbReference type="InterPro" id="IPR047163">
    <property type="entry name" value="ASPP1/2"/>
</dbReference>
<feature type="region of interest" description="Disordered" evidence="10">
    <location>
        <begin position="324"/>
        <end position="451"/>
    </location>
</feature>
<keyword evidence="2 8" id="KW-0728">SH3 domain</keyword>
<dbReference type="PROSITE" id="PS50002">
    <property type="entry name" value="SH3"/>
    <property type="match status" value="1"/>
</dbReference>
<dbReference type="InterPro" id="IPR002110">
    <property type="entry name" value="Ankyrin_rpt"/>
</dbReference>
<feature type="repeat" description="ANK" evidence="7">
    <location>
        <begin position="673"/>
        <end position="697"/>
    </location>
</feature>
<evidence type="ECO:0000256" key="7">
    <source>
        <dbReference type="PROSITE-ProRule" id="PRU00023"/>
    </source>
</evidence>
<keyword evidence="3" id="KW-0053">Apoptosis</keyword>
<organism evidence="12 13">
    <name type="scientific">Caenorhabditis briggsae</name>
    <dbReference type="NCBI Taxonomy" id="6238"/>
    <lineage>
        <taxon>Eukaryota</taxon>
        <taxon>Metazoa</taxon>
        <taxon>Ecdysozoa</taxon>
        <taxon>Nematoda</taxon>
        <taxon>Chromadorea</taxon>
        <taxon>Rhabditida</taxon>
        <taxon>Rhabditina</taxon>
        <taxon>Rhabditomorpha</taxon>
        <taxon>Rhabditoidea</taxon>
        <taxon>Rhabditidae</taxon>
        <taxon>Peloderinae</taxon>
        <taxon>Caenorhabditis</taxon>
    </lineage>
</organism>
<evidence type="ECO:0000313" key="13">
    <source>
        <dbReference type="Proteomes" id="UP000008549"/>
    </source>
</evidence>
<comment type="subcellular location">
    <subcellularLocation>
        <location evidence="1">Nucleus</location>
    </subcellularLocation>
</comment>
<dbReference type="InParanoid" id="A8Y497"/>
<gene>
    <name evidence="14" type="primary">ape-1</name>
    <name evidence="12" type="synonym">Cbr-ape-1</name>
    <name evidence="14" type="ORF">CBG23287</name>
    <name evidence="12" type="ORF">CBG_23287</name>
</gene>
<keyword evidence="9" id="KW-0175">Coiled coil</keyword>
<evidence type="ECO:0000256" key="8">
    <source>
        <dbReference type="PROSITE-ProRule" id="PRU00192"/>
    </source>
</evidence>
<dbReference type="SMART" id="SM00248">
    <property type="entry name" value="ANK"/>
    <property type="match status" value="2"/>
</dbReference>
<proteinExistence type="predicted"/>
<dbReference type="STRING" id="6238.A8Y497"/>
<dbReference type="Gene3D" id="1.25.40.20">
    <property type="entry name" value="Ankyrin repeat-containing domain"/>
    <property type="match status" value="1"/>
</dbReference>
<dbReference type="PANTHER" id="PTHR24131:SF10">
    <property type="entry name" value="ANKYRIN-REPEAT, SH3-DOMAIN, AND PROLINE-RICH-REGION CONTAINING PROTEIN, ISOFORM B"/>
    <property type="match status" value="1"/>
</dbReference>
<evidence type="ECO:0000256" key="4">
    <source>
        <dbReference type="ARBA" id="ARBA00022737"/>
    </source>
</evidence>
<dbReference type="Pfam" id="PF12796">
    <property type="entry name" value="Ank_2"/>
    <property type="match status" value="1"/>
</dbReference>
<feature type="compositionally biased region" description="Basic and acidic residues" evidence="10">
    <location>
        <begin position="336"/>
        <end position="348"/>
    </location>
</feature>
<evidence type="ECO:0000313" key="12">
    <source>
        <dbReference type="EMBL" id="CAP39717.2"/>
    </source>
</evidence>
<dbReference type="EMBL" id="HE601533">
    <property type="protein sequence ID" value="CAP39717.2"/>
    <property type="molecule type" value="Genomic_DNA"/>
</dbReference>
<dbReference type="GO" id="GO:0042981">
    <property type="term" value="P:regulation of apoptotic process"/>
    <property type="evidence" value="ECO:0007669"/>
    <property type="project" value="InterPro"/>
</dbReference>
<feature type="domain" description="SH3" evidence="11">
    <location>
        <begin position="739"/>
        <end position="801"/>
    </location>
</feature>
<dbReference type="SUPFAM" id="SSF48403">
    <property type="entry name" value="Ankyrin repeat"/>
    <property type="match status" value="1"/>
</dbReference>
<dbReference type="InterPro" id="IPR036028">
    <property type="entry name" value="SH3-like_dom_sf"/>
</dbReference>
<evidence type="ECO:0000256" key="5">
    <source>
        <dbReference type="ARBA" id="ARBA00023043"/>
    </source>
</evidence>
<dbReference type="GO" id="GO:0005634">
    <property type="term" value="C:nucleus"/>
    <property type="evidence" value="ECO:0000318"/>
    <property type="project" value="GO_Central"/>
</dbReference>
<dbReference type="PROSITE" id="PS50088">
    <property type="entry name" value="ANK_REPEAT"/>
    <property type="match status" value="2"/>
</dbReference>